<keyword evidence="1" id="KW-0732">Signal</keyword>
<dbReference type="RefSeq" id="WP_282210581.1">
    <property type="nucleotide sequence ID" value="NZ_CP118247.1"/>
</dbReference>
<organism evidence="2 3">
    <name type="scientific">Devosia rhodophyticola</name>
    <dbReference type="NCBI Taxonomy" id="3026423"/>
    <lineage>
        <taxon>Bacteria</taxon>
        <taxon>Pseudomonadati</taxon>
        <taxon>Pseudomonadota</taxon>
        <taxon>Alphaproteobacteria</taxon>
        <taxon>Hyphomicrobiales</taxon>
        <taxon>Devosiaceae</taxon>
        <taxon>Devosia</taxon>
    </lineage>
</organism>
<evidence type="ECO:0000313" key="2">
    <source>
        <dbReference type="EMBL" id="WDR05062.1"/>
    </source>
</evidence>
<evidence type="ECO:0000313" key="3">
    <source>
        <dbReference type="Proteomes" id="UP001222118"/>
    </source>
</evidence>
<gene>
    <name evidence="2" type="ORF">PSQ90_12270</name>
</gene>
<sequence>MSAIRVAVVVLSAAVAASRSSAVRTGVRAVMTNDNARDTAIRLTRQAAYGAGVAARHLVGRRTQ</sequence>
<feature type="signal peptide" evidence="1">
    <location>
        <begin position="1"/>
        <end position="22"/>
    </location>
</feature>
<evidence type="ECO:0000256" key="1">
    <source>
        <dbReference type="SAM" id="SignalP"/>
    </source>
</evidence>
<dbReference type="Proteomes" id="UP001222118">
    <property type="component" value="Chromosome"/>
</dbReference>
<accession>A0ABY7YV42</accession>
<keyword evidence="3" id="KW-1185">Reference proteome</keyword>
<reference evidence="2 3" key="1">
    <citation type="submission" date="2023-02" db="EMBL/GenBank/DDBJ databases">
        <title>Devosia chondri sp. nov., isolated from the phycosphere of marine algae.</title>
        <authorList>
            <person name="Kim J.M."/>
            <person name="Lee J.K."/>
            <person name="Choi B.J."/>
            <person name="Bayburt H."/>
            <person name="Jeon C.O."/>
        </authorList>
    </citation>
    <scope>NUCLEOTIDE SEQUENCE [LARGE SCALE GENOMIC DNA]</scope>
    <source>
        <strain evidence="2 3">G2-5</strain>
    </source>
</reference>
<name>A0ABY7YV42_9HYPH</name>
<protein>
    <recommendedName>
        <fullName evidence="4">Secreted protein</fullName>
    </recommendedName>
</protein>
<evidence type="ECO:0008006" key="4">
    <source>
        <dbReference type="Google" id="ProtNLM"/>
    </source>
</evidence>
<feature type="chain" id="PRO_5045347512" description="Secreted protein" evidence="1">
    <location>
        <begin position="23"/>
        <end position="64"/>
    </location>
</feature>
<proteinExistence type="predicted"/>
<dbReference type="EMBL" id="CP118247">
    <property type="protein sequence ID" value="WDR05062.1"/>
    <property type="molecule type" value="Genomic_DNA"/>
</dbReference>